<dbReference type="PROSITE" id="PS00028">
    <property type="entry name" value="ZINC_FINGER_C2H2_1"/>
    <property type="match status" value="1"/>
</dbReference>
<dbReference type="AlphaFoldDB" id="A0A8H5GKJ8"/>
<proteinExistence type="predicted"/>
<accession>A0A8H5GKJ8</accession>
<evidence type="ECO:0000256" key="1">
    <source>
        <dbReference type="SAM" id="MobiDB-lite"/>
    </source>
</evidence>
<dbReference type="Proteomes" id="UP000518752">
    <property type="component" value="Unassembled WGS sequence"/>
</dbReference>
<keyword evidence="4" id="KW-1185">Reference proteome</keyword>
<feature type="domain" description="C2H2-type" evidence="2">
    <location>
        <begin position="8"/>
        <end position="30"/>
    </location>
</feature>
<dbReference type="InterPro" id="IPR013087">
    <property type="entry name" value="Znf_C2H2_type"/>
</dbReference>
<feature type="region of interest" description="Disordered" evidence="1">
    <location>
        <begin position="134"/>
        <end position="180"/>
    </location>
</feature>
<dbReference type="OrthoDB" id="3269380at2759"/>
<protein>
    <recommendedName>
        <fullName evidence="2">C2H2-type domain-containing protein</fullName>
    </recommendedName>
</protein>
<evidence type="ECO:0000313" key="4">
    <source>
        <dbReference type="Proteomes" id="UP000518752"/>
    </source>
</evidence>
<sequence>MWWSNFVCGSCYVQLPSLHDLYDHLDAAHHMQGPSGATTACQWPPKVPPLQAEVQCEVDDRSGDVLFNPRYKFSSHLTDFLHPHPHHHHHPSSIYPLILNVQTPRSGSDSTFAHRILDSATALRRSPLSVGSVSLQLQPGTLPPQLPVFVTPDGNRTRRRSDVDQPQPQPQPGGLDSERVDVVDDGSWIQPRDFDLDLETKLEDEQDSQI</sequence>
<dbReference type="EMBL" id="JAACJN010000149">
    <property type="protein sequence ID" value="KAF5366693.1"/>
    <property type="molecule type" value="Genomic_DNA"/>
</dbReference>
<gene>
    <name evidence="3" type="ORF">D9757_013581</name>
</gene>
<evidence type="ECO:0000313" key="3">
    <source>
        <dbReference type="EMBL" id="KAF5366693.1"/>
    </source>
</evidence>
<name>A0A8H5GKJ8_9AGAR</name>
<reference evidence="3 4" key="1">
    <citation type="journal article" date="2020" name="ISME J.">
        <title>Uncovering the hidden diversity of litter-decomposition mechanisms in mushroom-forming fungi.</title>
        <authorList>
            <person name="Floudas D."/>
            <person name="Bentzer J."/>
            <person name="Ahren D."/>
            <person name="Johansson T."/>
            <person name="Persson P."/>
            <person name="Tunlid A."/>
        </authorList>
    </citation>
    <scope>NUCLEOTIDE SEQUENCE [LARGE SCALE GENOMIC DNA]</scope>
    <source>
        <strain evidence="3 4">CBS 406.79</strain>
    </source>
</reference>
<organism evidence="3 4">
    <name type="scientific">Collybiopsis confluens</name>
    <dbReference type="NCBI Taxonomy" id="2823264"/>
    <lineage>
        <taxon>Eukaryota</taxon>
        <taxon>Fungi</taxon>
        <taxon>Dikarya</taxon>
        <taxon>Basidiomycota</taxon>
        <taxon>Agaricomycotina</taxon>
        <taxon>Agaricomycetes</taxon>
        <taxon>Agaricomycetidae</taxon>
        <taxon>Agaricales</taxon>
        <taxon>Marasmiineae</taxon>
        <taxon>Omphalotaceae</taxon>
        <taxon>Collybiopsis</taxon>
    </lineage>
</organism>
<evidence type="ECO:0000259" key="2">
    <source>
        <dbReference type="PROSITE" id="PS00028"/>
    </source>
</evidence>
<comment type="caution">
    <text evidence="3">The sequence shown here is derived from an EMBL/GenBank/DDBJ whole genome shotgun (WGS) entry which is preliminary data.</text>
</comment>